<dbReference type="RefSeq" id="WP_220200171.1">
    <property type="nucleotide sequence ID" value="NZ_BNJF01000011.1"/>
</dbReference>
<gene>
    <name evidence="3" type="ORF">KSX_93950</name>
</gene>
<dbReference type="InterPro" id="IPR025406">
    <property type="entry name" value="DUF4132"/>
</dbReference>
<dbReference type="EMBL" id="BNJF01000011">
    <property type="protein sequence ID" value="GHO51232.1"/>
    <property type="molecule type" value="Genomic_DNA"/>
</dbReference>
<dbReference type="InterPro" id="IPR056639">
    <property type="entry name" value="DUF7737"/>
</dbReference>
<keyword evidence="4" id="KW-1185">Reference proteome</keyword>
<evidence type="ECO:0000313" key="4">
    <source>
        <dbReference type="Proteomes" id="UP000612362"/>
    </source>
</evidence>
<feature type="domain" description="DUF4132" evidence="1">
    <location>
        <begin position="1161"/>
        <end position="1340"/>
    </location>
</feature>
<organism evidence="3 4">
    <name type="scientific">Ktedonospora formicarum</name>
    <dbReference type="NCBI Taxonomy" id="2778364"/>
    <lineage>
        <taxon>Bacteria</taxon>
        <taxon>Bacillati</taxon>
        <taxon>Chloroflexota</taxon>
        <taxon>Ktedonobacteria</taxon>
        <taxon>Ktedonobacterales</taxon>
        <taxon>Ktedonobacteraceae</taxon>
        <taxon>Ktedonospora</taxon>
    </lineage>
</organism>
<evidence type="ECO:0000259" key="2">
    <source>
        <dbReference type="Pfam" id="PF24879"/>
    </source>
</evidence>
<feature type="domain" description="DUF7737" evidence="2">
    <location>
        <begin position="1462"/>
        <end position="1566"/>
    </location>
</feature>
<sequence>MINEQELETLQQILTEYDKAHRTSKASQQCPRIIEKIDDNQYSHLIQVILNDIQRVLYKHRLEPYKIRDDKTFASDLSLLSAISERGVPYQQKDLQAILSLVNDVFQSFLAVEYHSDSARTPFLHLLSSFVPALQQPEILNYCRSECETLYTYVYRWGTFEPFHESYQLRQQLEALLFGDDAPGLIFQLRRYASGDAPDSDEQAKVLLTILHQELRGLRLYKYDHPVFALLRQASPPVKKSMILLALQEGIGIQSDEITYNNREIVAALITDDLPWTDADIQRILNILAHGGELGNGRRGGIVLLQYALTILKASGKSFRNQPELLTLEARLAQEKMSYMQDKIYALRQSITAMSSPGNSHGLAALLHAYQENQMPDEEQVDTFLVAYQREFGEHVPPLDHPLLQQMRDTLSDSLKARVISTTIQSRSLLERDMNLVTVLSSTPLTCSREDVRATLHSCVTFYSNQNLRNLHNYPHSLTFDERGRFLQWAISITAVLHAIAPAIKQPAIHEYVQEELHTLYAWSQEADYTDYFLNGSQETYALYLLIADLCYAGNSPGLAPLLRDDAEKAESSAEEHAHAILVAYHQEMRDGLVNRPYVVEFISQQASEQIKAHLIKEALLDGYTSTLNPPDSYSNHHPVHYKQNVLLIQAIFTYDLPYSYEDIYGILVGIAKLFGLDDSYYRTFQYGPQNIRLFDLFKTFVPVLKPSELERLCQDELAPLYEHLSQVRWHSAQIEENQMRLLIRHLLFPQSAGPLRDLLQDNTRLFTSDSELLILLAAYHEEFGAGTPDIDAELTRLIQQRLGAQSIVRLLRLSAEETHNIQPGSESERREGNTYQVEQDLCLIGTLLNNQLPFVPEDIHLLLHDLLGIRYATHTLRPYVQELEPFLRQPDVLAQCRAEIKWLVNQTKNSLSDPDTRRFHLLLRDLLSERGQQFSYPLLPDRWGTAILDELTDLTPEQRDPWLAILNLCASAKGTAPTDKWQQQAYTLTEAIEPEQLTSTVRRWIDLFCTQKEGRMDGDNSDILRGLIWLCRGNSDRGLAATLADAAIEGYRKLPGEGPRCPKVGDAGIFTLATMPGKDAISQLERIRRNVKQPSYQEKIGKALDGVARREKMSREDLEELMLPTFDLHDGQLQITVGDWTVQLDAGGRKVEPLWFDASGQPQTKLPTAFKREHKDEIKSVDRLADAMQHLISSQRGRLELLYLNPRHWSLEDWRERYLEHPLVSVLARRLIWQISSGAHNWRVIWQHGQLVNAQGQPCELPTQSEVTLWHPLMSEPQEAQLWQLWLEEQQITQPFKQAHREIYPITDAEQDTYDYSRRFADHIIQQHQLNALARARDWQFSLHSNFSGSIQDDPAYIDIPSAGIRAEFTLGNLYQDQEIPRYLLTRKVRFQPITSPFHNQQFKPLEEIPPIVFSEIMRDVDLFVSVTSVGTDIYGHDDGDSLLAEYWQSYNQETPSLQIEARRQILERLLPRLAISERCSLEERFLTVRGDLHTYRIHLISGNIFMQPGDQYLCIVFGGKMHKTEKERFFLPFEGDPLLSLILSKAFLLAEDSKIKDKTILSQIRR</sequence>
<name>A0A8J3IEF0_9CHLR</name>
<comment type="caution">
    <text evidence="3">The sequence shown here is derived from an EMBL/GenBank/DDBJ whole genome shotgun (WGS) entry which is preliminary data.</text>
</comment>
<dbReference type="Pfam" id="PF13569">
    <property type="entry name" value="DUF4132"/>
    <property type="match status" value="1"/>
</dbReference>
<accession>A0A8J3IEF0</accession>
<evidence type="ECO:0000259" key="1">
    <source>
        <dbReference type="Pfam" id="PF13569"/>
    </source>
</evidence>
<reference evidence="3" key="1">
    <citation type="submission" date="2020-10" db="EMBL/GenBank/DDBJ databases">
        <title>Taxonomic study of unclassified bacteria belonging to the class Ktedonobacteria.</title>
        <authorList>
            <person name="Yabe S."/>
            <person name="Wang C.M."/>
            <person name="Zheng Y."/>
            <person name="Sakai Y."/>
            <person name="Cavaletti L."/>
            <person name="Monciardini P."/>
            <person name="Donadio S."/>
        </authorList>
    </citation>
    <scope>NUCLEOTIDE SEQUENCE</scope>
    <source>
        <strain evidence="3">SOSP1-1</strain>
    </source>
</reference>
<dbReference type="Pfam" id="PF24879">
    <property type="entry name" value="DUF7737"/>
    <property type="match status" value="1"/>
</dbReference>
<protein>
    <recommendedName>
        <fullName evidence="5">DUF4132 domain-containing protein</fullName>
    </recommendedName>
</protein>
<dbReference type="Proteomes" id="UP000612362">
    <property type="component" value="Unassembled WGS sequence"/>
</dbReference>
<evidence type="ECO:0008006" key="5">
    <source>
        <dbReference type="Google" id="ProtNLM"/>
    </source>
</evidence>
<evidence type="ECO:0000313" key="3">
    <source>
        <dbReference type="EMBL" id="GHO51232.1"/>
    </source>
</evidence>
<proteinExistence type="predicted"/>